<dbReference type="InterPro" id="IPR047211">
    <property type="entry name" value="POXB-like"/>
</dbReference>
<comment type="similarity">
    <text evidence="1 3">Belongs to the TPP enzyme family.</text>
</comment>
<keyword evidence="2 3" id="KW-0786">Thiamine pyrophosphate</keyword>
<dbReference type="CDD" id="cd07039">
    <property type="entry name" value="TPP_PYR_POX"/>
    <property type="match status" value="1"/>
</dbReference>
<dbReference type="SUPFAM" id="SSF52467">
    <property type="entry name" value="DHS-like NAD/FAD-binding domain"/>
    <property type="match status" value="1"/>
</dbReference>
<dbReference type="GO" id="GO:0000287">
    <property type="term" value="F:magnesium ion binding"/>
    <property type="evidence" value="ECO:0007669"/>
    <property type="project" value="InterPro"/>
</dbReference>
<evidence type="ECO:0000259" key="4">
    <source>
        <dbReference type="Pfam" id="PF00205"/>
    </source>
</evidence>
<evidence type="ECO:0000259" key="5">
    <source>
        <dbReference type="Pfam" id="PF02775"/>
    </source>
</evidence>
<dbReference type="SUPFAM" id="SSF52518">
    <property type="entry name" value="Thiamin diphosphate-binding fold (THDP-binding)"/>
    <property type="match status" value="2"/>
</dbReference>
<reference evidence="7 8" key="1">
    <citation type="submission" date="2019-08" db="EMBL/GenBank/DDBJ databases">
        <title>Draft genome of C. urealyticum strain VH4248.</title>
        <authorList>
            <person name="Navas J."/>
        </authorList>
    </citation>
    <scope>NUCLEOTIDE SEQUENCE [LARGE SCALE GENOMIC DNA]</scope>
    <source>
        <strain evidence="7 8">VH4248</strain>
    </source>
</reference>
<dbReference type="Pfam" id="PF02775">
    <property type="entry name" value="TPP_enzyme_C"/>
    <property type="match status" value="1"/>
</dbReference>
<comment type="caution">
    <text evidence="7">The sequence shown here is derived from an EMBL/GenBank/DDBJ whole genome shotgun (WGS) entry which is preliminary data.</text>
</comment>
<dbReference type="RefSeq" id="WP_070760980.1">
    <property type="nucleotide sequence ID" value="NZ_VSZI01000001.1"/>
</dbReference>
<dbReference type="PROSITE" id="PS00187">
    <property type="entry name" value="TPP_ENZYMES"/>
    <property type="match status" value="1"/>
</dbReference>
<accession>A0A5D4FY14</accession>
<dbReference type="Pfam" id="PF02776">
    <property type="entry name" value="TPP_enzyme_N"/>
    <property type="match status" value="1"/>
</dbReference>
<feature type="domain" description="Thiamine pyrophosphate enzyme N-terminal TPP-binding" evidence="6">
    <location>
        <begin position="3"/>
        <end position="116"/>
    </location>
</feature>
<dbReference type="GO" id="GO:0030976">
    <property type="term" value="F:thiamine pyrophosphate binding"/>
    <property type="evidence" value="ECO:0007669"/>
    <property type="project" value="InterPro"/>
</dbReference>
<proteinExistence type="inferred from homology"/>
<dbReference type="InterPro" id="IPR012001">
    <property type="entry name" value="Thiamin_PyroP_enz_TPP-bd_dom"/>
</dbReference>
<keyword evidence="7" id="KW-0670">Pyruvate</keyword>
<sequence>MAMTVGEMMVKALAEHGVSKVWGVVGDALNPITDAIRREDRIDWIGVRHEEAGAFAASAQAQLTGELGVVMGTVGPGAIHLLNGLYDAQKSHAPVLAIVGQVPQASIGTNFFQEVNNDRLFDDVSVFTATVTTAEQMPYLFEQAVNAAIAQSGVAVLSIPADVGGLTLPKEATTPRFAPKPAGSTPSADRIGEAVNALQSAEKVSLLVGRGAQNSREELLELAEILDSPMVLTLKGKEFLEDENPWQLGQSGLIGNPAAIKAMEESDTIFMIGTDFPYREWIPSGKQMIQLDINASHIGRRAQIDVALVGDATESLRLLIGALRSAGVEKDAKDWAEGLRKRYERWLDGQKKLANPHFDETLLGKLRSLGDNPSKRIRPEGVATALDEVCADDAIFTSDTGMSTVWPSRLLPMRGTRRLIGSYNLGSMANALPMALGAQAEYPDRQVVAMAGDGGLMMLAGDLRTAVTYDLPITVVVFNNTKLGMVKLEMEQVGLPEYGTDLDNPDFAELGRAMGLEAVQVSEPEELAEALRTAVHSPKPYLVEVLTNPDEVSVPGEIEPSQVYGFARAKALELLPDVNFRK</sequence>
<dbReference type="Proteomes" id="UP000324726">
    <property type="component" value="Unassembled WGS sequence"/>
</dbReference>
<evidence type="ECO:0000256" key="2">
    <source>
        <dbReference type="ARBA" id="ARBA00023052"/>
    </source>
</evidence>
<evidence type="ECO:0000313" key="8">
    <source>
        <dbReference type="Proteomes" id="UP000324726"/>
    </source>
</evidence>
<dbReference type="PANTHER" id="PTHR42981">
    <property type="entry name" value="PYRUVATE DEHYDROGENASE [UBIQUINONE]"/>
    <property type="match status" value="1"/>
</dbReference>
<evidence type="ECO:0000259" key="6">
    <source>
        <dbReference type="Pfam" id="PF02776"/>
    </source>
</evidence>
<feature type="domain" description="Thiamine pyrophosphate enzyme central" evidence="4">
    <location>
        <begin position="192"/>
        <end position="318"/>
    </location>
</feature>
<evidence type="ECO:0000256" key="1">
    <source>
        <dbReference type="ARBA" id="ARBA00007812"/>
    </source>
</evidence>
<dbReference type="GO" id="GO:0003824">
    <property type="term" value="F:catalytic activity"/>
    <property type="evidence" value="ECO:0007669"/>
    <property type="project" value="InterPro"/>
</dbReference>
<dbReference type="CDD" id="cd02014">
    <property type="entry name" value="TPP_POX"/>
    <property type="match status" value="1"/>
</dbReference>
<dbReference type="EMBL" id="VSZI01000001">
    <property type="protein sequence ID" value="TYR20632.1"/>
    <property type="molecule type" value="Genomic_DNA"/>
</dbReference>
<name>A0A5D4FY14_9CORY</name>
<feature type="domain" description="Thiamine pyrophosphate enzyme TPP-binding" evidence="5">
    <location>
        <begin position="399"/>
        <end position="545"/>
    </location>
</feature>
<dbReference type="InterPro" id="IPR029061">
    <property type="entry name" value="THDP-binding"/>
</dbReference>
<dbReference type="Pfam" id="PF00205">
    <property type="entry name" value="TPP_enzyme_M"/>
    <property type="match status" value="1"/>
</dbReference>
<evidence type="ECO:0000313" key="7">
    <source>
        <dbReference type="EMBL" id="TYR20632.1"/>
    </source>
</evidence>
<dbReference type="InterPro" id="IPR012000">
    <property type="entry name" value="Thiamin_PyroP_enz_cen_dom"/>
</dbReference>
<dbReference type="InterPro" id="IPR011766">
    <property type="entry name" value="TPP_enzyme_TPP-bd"/>
</dbReference>
<dbReference type="InterPro" id="IPR029035">
    <property type="entry name" value="DHS-like_NAD/FAD-binding_dom"/>
</dbReference>
<evidence type="ECO:0000256" key="3">
    <source>
        <dbReference type="RuleBase" id="RU362132"/>
    </source>
</evidence>
<dbReference type="Gene3D" id="3.40.50.1220">
    <property type="entry name" value="TPP-binding domain"/>
    <property type="match status" value="1"/>
</dbReference>
<dbReference type="AlphaFoldDB" id="A0A5D4FY14"/>
<organism evidence="7 8">
    <name type="scientific">Corynebacterium urealyticum</name>
    <dbReference type="NCBI Taxonomy" id="43771"/>
    <lineage>
        <taxon>Bacteria</taxon>
        <taxon>Bacillati</taxon>
        <taxon>Actinomycetota</taxon>
        <taxon>Actinomycetes</taxon>
        <taxon>Mycobacteriales</taxon>
        <taxon>Corynebacteriaceae</taxon>
        <taxon>Corynebacterium</taxon>
    </lineage>
</organism>
<dbReference type="Gene3D" id="3.40.50.970">
    <property type="match status" value="2"/>
</dbReference>
<dbReference type="InterPro" id="IPR000399">
    <property type="entry name" value="TPP-bd_CS"/>
</dbReference>
<gene>
    <name evidence="7" type="ORF">FYJ87_06755</name>
</gene>
<dbReference type="InterPro" id="IPR047210">
    <property type="entry name" value="TPP_PYR_POXB-like"/>
</dbReference>
<dbReference type="PANTHER" id="PTHR42981:SF2">
    <property type="entry name" value="PYRUVATE DEHYDROGENASE [UBIQUINONE]"/>
    <property type="match status" value="1"/>
</dbReference>
<protein>
    <submittedName>
        <fullName evidence="7">Pyruvate oxidase</fullName>
    </submittedName>
</protein>
<dbReference type="InterPro" id="IPR047212">
    <property type="entry name" value="TPP_POXB-like"/>
</dbReference>